<dbReference type="Pfam" id="PF00005">
    <property type="entry name" value="ABC_tran"/>
    <property type="match status" value="1"/>
</dbReference>
<dbReference type="InterPro" id="IPR003439">
    <property type="entry name" value="ABC_transporter-like_ATP-bd"/>
</dbReference>
<dbReference type="Proteomes" id="UP001500506">
    <property type="component" value="Unassembled WGS sequence"/>
</dbReference>
<evidence type="ECO:0000256" key="3">
    <source>
        <dbReference type="ARBA" id="ARBA00005417"/>
    </source>
</evidence>
<protein>
    <submittedName>
        <fullName evidence="14">Dipeptide/oligopeptide/nickel ABC transporter permease/ATP-binding protein</fullName>
    </submittedName>
</protein>
<evidence type="ECO:0000256" key="11">
    <source>
        <dbReference type="RuleBase" id="RU363032"/>
    </source>
</evidence>
<feature type="domain" description="ABC transporter" evidence="12">
    <location>
        <begin position="338"/>
        <end position="594"/>
    </location>
</feature>
<feature type="transmembrane region" description="Helical" evidence="11">
    <location>
        <begin position="28"/>
        <end position="50"/>
    </location>
</feature>
<dbReference type="SUPFAM" id="SSF161098">
    <property type="entry name" value="MetI-like"/>
    <property type="match status" value="1"/>
</dbReference>
<evidence type="ECO:0000313" key="15">
    <source>
        <dbReference type="Proteomes" id="UP001500506"/>
    </source>
</evidence>
<keyword evidence="6 11" id="KW-0812">Transmembrane</keyword>
<reference evidence="14 15" key="1">
    <citation type="journal article" date="2019" name="Int. J. Syst. Evol. Microbiol.">
        <title>The Global Catalogue of Microorganisms (GCM) 10K type strain sequencing project: providing services to taxonomists for standard genome sequencing and annotation.</title>
        <authorList>
            <consortium name="The Broad Institute Genomics Platform"/>
            <consortium name="The Broad Institute Genome Sequencing Center for Infectious Disease"/>
            <person name="Wu L."/>
            <person name="Ma J."/>
        </authorList>
    </citation>
    <scope>NUCLEOTIDE SEQUENCE [LARGE SCALE GENOMIC DNA]</scope>
    <source>
        <strain evidence="14 15">JCM 14319</strain>
    </source>
</reference>
<dbReference type="SUPFAM" id="SSF52540">
    <property type="entry name" value="P-loop containing nucleoside triphosphate hydrolases"/>
    <property type="match status" value="1"/>
</dbReference>
<evidence type="ECO:0000256" key="8">
    <source>
        <dbReference type="ARBA" id="ARBA00022840"/>
    </source>
</evidence>
<evidence type="ECO:0000256" key="6">
    <source>
        <dbReference type="ARBA" id="ARBA00022692"/>
    </source>
</evidence>
<dbReference type="PANTHER" id="PTHR43297:SF2">
    <property type="entry name" value="DIPEPTIDE TRANSPORT ATP-BINDING PROTEIN DPPD"/>
    <property type="match status" value="1"/>
</dbReference>
<comment type="similarity">
    <text evidence="11">Belongs to the binding-protein-dependent transport system permease family.</text>
</comment>
<evidence type="ECO:0000256" key="1">
    <source>
        <dbReference type="ARBA" id="ARBA00004141"/>
    </source>
</evidence>
<comment type="similarity">
    <text evidence="3">Belongs to the ABC transporter superfamily.</text>
</comment>
<comment type="subcellular location">
    <subcellularLocation>
        <location evidence="11">Cell membrane</location>
        <topology evidence="11">Multi-pass membrane protein</topology>
    </subcellularLocation>
    <subcellularLocation>
        <location evidence="2">Cell membrane</location>
        <topology evidence="2">Peripheral membrane protein</topology>
    </subcellularLocation>
    <subcellularLocation>
        <location evidence="1">Membrane</location>
        <topology evidence="1">Multi-pass membrane protein</topology>
    </subcellularLocation>
</comment>
<evidence type="ECO:0000256" key="5">
    <source>
        <dbReference type="ARBA" id="ARBA00022475"/>
    </source>
</evidence>
<evidence type="ECO:0000256" key="9">
    <source>
        <dbReference type="ARBA" id="ARBA00022989"/>
    </source>
</evidence>
<evidence type="ECO:0000259" key="12">
    <source>
        <dbReference type="PROSITE" id="PS50893"/>
    </source>
</evidence>
<dbReference type="Gene3D" id="1.10.3720.10">
    <property type="entry name" value="MetI-like"/>
    <property type="match status" value="1"/>
</dbReference>
<evidence type="ECO:0000256" key="2">
    <source>
        <dbReference type="ARBA" id="ARBA00004202"/>
    </source>
</evidence>
<dbReference type="RefSeq" id="WP_232499895.1">
    <property type="nucleotide sequence ID" value="NZ_BAAANH010000005.1"/>
</dbReference>
<evidence type="ECO:0000259" key="13">
    <source>
        <dbReference type="PROSITE" id="PS50928"/>
    </source>
</evidence>
<evidence type="ECO:0000256" key="7">
    <source>
        <dbReference type="ARBA" id="ARBA00022741"/>
    </source>
</evidence>
<dbReference type="PROSITE" id="PS00211">
    <property type="entry name" value="ABC_TRANSPORTER_1"/>
    <property type="match status" value="1"/>
</dbReference>
<evidence type="ECO:0000256" key="4">
    <source>
        <dbReference type="ARBA" id="ARBA00022448"/>
    </source>
</evidence>
<dbReference type="Pfam" id="PF00528">
    <property type="entry name" value="BPD_transp_1"/>
    <property type="match status" value="1"/>
</dbReference>
<dbReference type="PROSITE" id="PS50893">
    <property type="entry name" value="ABC_TRANSPORTER_2"/>
    <property type="match status" value="1"/>
</dbReference>
<dbReference type="CDD" id="cd03257">
    <property type="entry name" value="ABC_NikE_OppD_transporters"/>
    <property type="match status" value="1"/>
</dbReference>
<feature type="transmembrane region" description="Helical" evidence="11">
    <location>
        <begin position="91"/>
        <end position="115"/>
    </location>
</feature>
<keyword evidence="15" id="KW-1185">Reference proteome</keyword>
<dbReference type="InterPro" id="IPR025966">
    <property type="entry name" value="OppC_N"/>
</dbReference>
<dbReference type="InterPro" id="IPR000515">
    <property type="entry name" value="MetI-like"/>
</dbReference>
<keyword evidence="7" id="KW-0547">Nucleotide-binding</keyword>
<dbReference type="InterPro" id="IPR017871">
    <property type="entry name" value="ABC_transporter-like_CS"/>
</dbReference>
<dbReference type="InterPro" id="IPR035906">
    <property type="entry name" value="MetI-like_sf"/>
</dbReference>
<dbReference type="EMBL" id="BAAANH010000005">
    <property type="protein sequence ID" value="GAA1763617.1"/>
    <property type="molecule type" value="Genomic_DNA"/>
</dbReference>
<name>A0ABN2KT04_9MICO</name>
<keyword evidence="8" id="KW-0067">ATP-binding</keyword>
<dbReference type="CDD" id="cd06261">
    <property type="entry name" value="TM_PBP2"/>
    <property type="match status" value="1"/>
</dbReference>
<feature type="transmembrane region" description="Helical" evidence="11">
    <location>
        <begin position="152"/>
        <end position="170"/>
    </location>
</feature>
<keyword evidence="4 11" id="KW-0813">Transport</keyword>
<dbReference type="PANTHER" id="PTHR43297">
    <property type="entry name" value="OLIGOPEPTIDE TRANSPORT ATP-BINDING PROTEIN APPD"/>
    <property type="match status" value="1"/>
</dbReference>
<feature type="domain" description="ABC transmembrane type-1" evidence="13">
    <location>
        <begin position="89"/>
        <end position="281"/>
    </location>
</feature>
<keyword evidence="5" id="KW-1003">Cell membrane</keyword>
<evidence type="ECO:0000313" key="14">
    <source>
        <dbReference type="EMBL" id="GAA1763617.1"/>
    </source>
</evidence>
<feature type="transmembrane region" description="Helical" evidence="11">
    <location>
        <begin position="205"/>
        <end position="224"/>
    </location>
</feature>
<dbReference type="SMART" id="SM00382">
    <property type="entry name" value="AAA"/>
    <property type="match status" value="1"/>
</dbReference>
<dbReference type="PROSITE" id="PS50928">
    <property type="entry name" value="ABC_TM1"/>
    <property type="match status" value="1"/>
</dbReference>
<evidence type="ECO:0000256" key="10">
    <source>
        <dbReference type="ARBA" id="ARBA00023136"/>
    </source>
</evidence>
<feature type="transmembrane region" description="Helical" evidence="11">
    <location>
        <begin position="127"/>
        <end position="146"/>
    </location>
</feature>
<organism evidence="14 15">
    <name type="scientific">Agromyces humatus</name>
    <dbReference type="NCBI Taxonomy" id="279573"/>
    <lineage>
        <taxon>Bacteria</taxon>
        <taxon>Bacillati</taxon>
        <taxon>Actinomycetota</taxon>
        <taxon>Actinomycetes</taxon>
        <taxon>Micrococcales</taxon>
        <taxon>Microbacteriaceae</taxon>
        <taxon>Agromyces</taxon>
    </lineage>
</organism>
<feature type="transmembrane region" description="Helical" evidence="11">
    <location>
        <begin position="259"/>
        <end position="280"/>
    </location>
</feature>
<keyword evidence="10 11" id="KW-0472">Membrane</keyword>
<dbReference type="Pfam" id="PF12911">
    <property type="entry name" value="OppC_N"/>
    <property type="match status" value="1"/>
</dbReference>
<comment type="caution">
    <text evidence="14">The sequence shown here is derived from an EMBL/GenBank/DDBJ whole genome shotgun (WGS) entry which is preliminary data.</text>
</comment>
<dbReference type="InterPro" id="IPR027417">
    <property type="entry name" value="P-loop_NTPase"/>
</dbReference>
<dbReference type="InterPro" id="IPR003593">
    <property type="entry name" value="AAA+_ATPase"/>
</dbReference>
<keyword evidence="9 11" id="KW-1133">Transmembrane helix</keyword>
<dbReference type="Gene3D" id="3.40.50.300">
    <property type="entry name" value="P-loop containing nucleotide triphosphate hydrolases"/>
    <property type="match status" value="1"/>
</dbReference>
<gene>
    <name evidence="14" type="ORF">GCM10009747_23990</name>
</gene>
<sequence>MTQPVDIDPRAGAMVRSSLVKRIFTNPLGIIAVAILAIMILAATFAALLAPFDQNFADIGNTLAAPGGEHLLGTDSAGRDVWSRLLYGAQLTLLSALLCAAVAIGIGLPAGLIAGYYGGPFDTGASWFTNLLMSLPGIIVLLSARAALGPSVWISMIMFGILISPGYYRLTRTAVQSVRNELYVDAARVAGLGDGRIITRHILSVVRAPLIIQTAMVLGVAIAVQSGLEFLGLGNPAEATWGVMLSDGFRNVYLSPQLFVWPVLAIGLTIGALVLLGNAVRDALEDGQKIAKAKRRATDATGAVAAVDARVPAASDVRTRAVSAALPAVEAGTEHHLLRVSNLGVGYPQADGSVRSVVRNVSFHVDRGEVVGIVGESGSGKSQTAFSILGLLPDTARITGGTIQFDGAYTVAPGDERVSQTRLRALRGRRIAYIPQEPMSNLDPAYRVGSQLVRPMMLVLGISRAEATRRALDLLEKVGIADPKRTFDAYPHEISGGMAQRVLIAGAISCEPDLIIADEPTTALDVTVQAEVLDLLRDMQKELGVGVILVTHNFGVVADLADRVVVMQHGSVVEAGQVRDILRDPRDVYTRTLLDSMLEGKEPMTTLGSSAPAAPVVPTLADAARVGLITDVAATASTETNEAIEEVAR</sequence>
<dbReference type="InterPro" id="IPR050388">
    <property type="entry name" value="ABC_Ni/Peptide_Import"/>
</dbReference>
<accession>A0ABN2KT04</accession>
<proteinExistence type="inferred from homology"/>